<sequence>MKRLALSLALLALAGCGSDERTVDPEARAATFRWDTTVRERDKEWILAAVDQARPEARQLIDEVDGKVIVGTYAEPGAPHVGIMQPREDGDYQVVFNLAYLNGERKIDRPTVVLHELGHVVDAAVVPPDLRDELAAELPHSGACLTTDTGDCTSSVERFADTFAKWALRGAVSAVGSGYSVASPASLETWGTPLASLAIELDVAARKAAT</sequence>
<dbReference type="OrthoDB" id="5243740at2"/>
<evidence type="ECO:0000313" key="2">
    <source>
        <dbReference type="Proteomes" id="UP000278962"/>
    </source>
</evidence>
<reference evidence="1 2" key="1">
    <citation type="submission" date="2018-10" db="EMBL/GenBank/DDBJ databases">
        <title>Genomic Encyclopedia of Archaeal and Bacterial Type Strains, Phase II (KMG-II): from individual species to whole genera.</title>
        <authorList>
            <person name="Goeker M."/>
        </authorList>
    </citation>
    <scope>NUCLEOTIDE SEQUENCE [LARGE SCALE GENOMIC DNA]</scope>
    <source>
        <strain evidence="1 2">DSM 14954</strain>
    </source>
</reference>
<gene>
    <name evidence="1" type="ORF">C8N24_5904</name>
</gene>
<dbReference type="Proteomes" id="UP000278962">
    <property type="component" value="Unassembled WGS sequence"/>
</dbReference>
<organism evidence="1 2">
    <name type="scientific">Solirubrobacter pauli</name>
    <dbReference type="NCBI Taxonomy" id="166793"/>
    <lineage>
        <taxon>Bacteria</taxon>
        <taxon>Bacillati</taxon>
        <taxon>Actinomycetota</taxon>
        <taxon>Thermoleophilia</taxon>
        <taxon>Solirubrobacterales</taxon>
        <taxon>Solirubrobacteraceae</taxon>
        <taxon>Solirubrobacter</taxon>
    </lineage>
</organism>
<dbReference type="PROSITE" id="PS51257">
    <property type="entry name" value="PROKAR_LIPOPROTEIN"/>
    <property type="match status" value="1"/>
</dbReference>
<accession>A0A660L4U3</accession>
<dbReference type="EMBL" id="RBIL01000002">
    <property type="protein sequence ID" value="RKQ87872.1"/>
    <property type="molecule type" value="Genomic_DNA"/>
</dbReference>
<name>A0A660L4U3_9ACTN</name>
<evidence type="ECO:0008006" key="3">
    <source>
        <dbReference type="Google" id="ProtNLM"/>
    </source>
</evidence>
<dbReference type="AlphaFoldDB" id="A0A660L4U3"/>
<proteinExistence type="predicted"/>
<evidence type="ECO:0000313" key="1">
    <source>
        <dbReference type="EMBL" id="RKQ87872.1"/>
    </source>
</evidence>
<dbReference type="RefSeq" id="WP_121256857.1">
    <property type="nucleotide sequence ID" value="NZ_RBIL01000002.1"/>
</dbReference>
<comment type="caution">
    <text evidence="1">The sequence shown here is derived from an EMBL/GenBank/DDBJ whole genome shotgun (WGS) entry which is preliminary data.</text>
</comment>
<keyword evidence="2" id="KW-1185">Reference proteome</keyword>
<protein>
    <recommendedName>
        <fullName evidence="3">Lipoprotein</fullName>
    </recommendedName>
</protein>